<dbReference type="EMBL" id="LGRX02022323">
    <property type="protein sequence ID" value="KAK3255740.1"/>
    <property type="molecule type" value="Genomic_DNA"/>
</dbReference>
<feature type="domain" description="Apple" evidence="2">
    <location>
        <begin position="181"/>
        <end position="252"/>
    </location>
</feature>
<sequence>MRLLLFLCYLRAASSQTGVGVSGTRNAQLPLTRAEDPFDSQAPRRKLLSWVSGVDYFQSKTYESGTTLYLTTVPNITNVEPTCTSFAATNIHLTDGETHFHLNSICQRDRTDEVYARMCKNMCEGYTVSTCNAWCTDGKDCWLLETVPSSMDDGDEKNYAGAIQGYSYVKIQDKQIEGNNCVMSAYDSNNAAWLTSSKYSYASLADCEELCSAQSSCAAFVDNREASPVYCIFKTSTVTNSNTAKDTYVRQGIFARGEHLVRAPAMTQGST</sequence>
<protein>
    <recommendedName>
        <fullName evidence="2">Apple domain-containing protein</fullName>
    </recommendedName>
</protein>
<keyword evidence="4" id="KW-1185">Reference proteome</keyword>
<organism evidence="3 4">
    <name type="scientific">Cymbomonas tetramitiformis</name>
    <dbReference type="NCBI Taxonomy" id="36881"/>
    <lineage>
        <taxon>Eukaryota</taxon>
        <taxon>Viridiplantae</taxon>
        <taxon>Chlorophyta</taxon>
        <taxon>Pyramimonadophyceae</taxon>
        <taxon>Pyramimonadales</taxon>
        <taxon>Pyramimonadaceae</taxon>
        <taxon>Cymbomonas</taxon>
    </lineage>
</organism>
<proteinExistence type="predicted"/>
<comment type="caution">
    <text evidence="3">The sequence shown here is derived from an EMBL/GenBank/DDBJ whole genome shotgun (WGS) entry which is preliminary data.</text>
</comment>
<feature type="signal peptide" evidence="1">
    <location>
        <begin position="1"/>
        <end position="15"/>
    </location>
</feature>
<gene>
    <name evidence="3" type="ORF">CYMTET_35091</name>
</gene>
<evidence type="ECO:0000256" key="1">
    <source>
        <dbReference type="SAM" id="SignalP"/>
    </source>
</evidence>
<evidence type="ECO:0000313" key="3">
    <source>
        <dbReference type="EMBL" id="KAK3255740.1"/>
    </source>
</evidence>
<evidence type="ECO:0000259" key="2">
    <source>
        <dbReference type="PROSITE" id="PS50948"/>
    </source>
</evidence>
<dbReference type="AlphaFoldDB" id="A0AAE0KPI1"/>
<evidence type="ECO:0000313" key="4">
    <source>
        <dbReference type="Proteomes" id="UP001190700"/>
    </source>
</evidence>
<dbReference type="PROSITE" id="PS50948">
    <property type="entry name" value="PAN"/>
    <property type="match status" value="1"/>
</dbReference>
<name>A0AAE0KPI1_9CHLO</name>
<feature type="chain" id="PRO_5041941272" description="Apple domain-containing protein" evidence="1">
    <location>
        <begin position="16"/>
        <end position="271"/>
    </location>
</feature>
<keyword evidence="1" id="KW-0732">Signal</keyword>
<dbReference type="Proteomes" id="UP001190700">
    <property type="component" value="Unassembled WGS sequence"/>
</dbReference>
<dbReference type="InterPro" id="IPR003609">
    <property type="entry name" value="Pan_app"/>
</dbReference>
<reference evidence="3 4" key="1">
    <citation type="journal article" date="2015" name="Genome Biol. Evol.">
        <title>Comparative Genomics of a Bacterivorous Green Alga Reveals Evolutionary Causalities and Consequences of Phago-Mixotrophic Mode of Nutrition.</title>
        <authorList>
            <person name="Burns J.A."/>
            <person name="Paasch A."/>
            <person name="Narechania A."/>
            <person name="Kim E."/>
        </authorList>
    </citation>
    <scope>NUCLEOTIDE SEQUENCE [LARGE SCALE GENOMIC DNA]</scope>
    <source>
        <strain evidence="3 4">PLY_AMNH</strain>
    </source>
</reference>
<accession>A0AAE0KPI1</accession>